<sequence length="130" mass="15269">MKILFSWIAYNNNFIKEDGRFAVNNLNGPHYQFHKYFYQNRGYDNHTLLYAGAKQEGYAERLAIKLRGDFPTHQVEELLALQGIIHLEEVKTKVDGYLLKFEKDMMDYACPSSQACSRPWWRKAWGGNTQ</sequence>
<accession>A0A1X9YP61</accession>
<organism evidence="1 2">
    <name type="scientific">Pontibacter actiniarum</name>
    <dbReference type="NCBI Taxonomy" id="323450"/>
    <lineage>
        <taxon>Bacteria</taxon>
        <taxon>Pseudomonadati</taxon>
        <taxon>Bacteroidota</taxon>
        <taxon>Cytophagia</taxon>
        <taxon>Cytophagales</taxon>
        <taxon>Hymenobacteraceae</taxon>
        <taxon>Pontibacter</taxon>
    </lineage>
</organism>
<dbReference type="STRING" id="709015.GCA_000472485_00748"/>
<reference evidence="2" key="1">
    <citation type="submission" date="2017-05" db="EMBL/GenBank/DDBJ databases">
        <authorList>
            <person name="Ray J."/>
            <person name="Price M."/>
            <person name="Deutschbauer A."/>
        </authorList>
    </citation>
    <scope>NUCLEOTIDE SEQUENCE [LARGE SCALE GENOMIC DNA]</scope>
    <source>
        <strain evidence="2">DSM 19842</strain>
    </source>
</reference>
<dbReference type="EMBL" id="CP021235">
    <property type="protein sequence ID" value="ARS34634.1"/>
    <property type="molecule type" value="Genomic_DNA"/>
</dbReference>
<dbReference type="Proteomes" id="UP000266292">
    <property type="component" value="Chromosome"/>
</dbReference>
<dbReference type="OrthoDB" id="9999695at2"/>
<dbReference type="AlphaFoldDB" id="A0A1X9YP61"/>
<dbReference type="KEGG" id="pact:CA264_03760"/>
<gene>
    <name evidence="1" type="ORF">CA264_03760</name>
</gene>
<protein>
    <submittedName>
        <fullName evidence="1">Uncharacterized protein</fullName>
    </submittedName>
</protein>
<keyword evidence="2" id="KW-1185">Reference proteome</keyword>
<name>A0A1X9YP61_9BACT</name>
<evidence type="ECO:0000313" key="1">
    <source>
        <dbReference type="EMBL" id="ARS34634.1"/>
    </source>
</evidence>
<dbReference type="RefSeq" id="WP_025604731.1">
    <property type="nucleotide sequence ID" value="NZ_CP021235.1"/>
</dbReference>
<proteinExistence type="predicted"/>
<evidence type="ECO:0000313" key="2">
    <source>
        <dbReference type="Proteomes" id="UP000266292"/>
    </source>
</evidence>